<feature type="non-terminal residue" evidence="1">
    <location>
        <position position="1"/>
    </location>
</feature>
<gene>
    <name evidence="1" type="primary">ORF217885</name>
</gene>
<name>A0A0B7BY45_9EUPU</name>
<sequence>ILVYNATEVILSNLQHFQEYNIEIQACHEMDANEPIGIKLCSNRAITAGRTQPSPIMDSVNESTIDVKIVVNITADIFISWEPPPNPNGLVLTYNIFYKRAKQNLVAQQICVNNKDFQKHSGFYLTGLDHGNWTFQ</sequence>
<feature type="non-terminal residue" evidence="1">
    <location>
        <position position="136"/>
    </location>
</feature>
<evidence type="ECO:0008006" key="2">
    <source>
        <dbReference type="Google" id="ProtNLM"/>
    </source>
</evidence>
<dbReference type="SUPFAM" id="SSF49265">
    <property type="entry name" value="Fibronectin type III"/>
    <property type="match status" value="1"/>
</dbReference>
<dbReference type="AlphaFoldDB" id="A0A0B7BY45"/>
<protein>
    <recommendedName>
        <fullName evidence="2">Fibronectin type-III domain-containing protein</fullName>
    </recommendedName>
</protein>
<accession>A0A0B7BY45</accession>
<dbReference type="InterPro" id="IPR003961">
    <property type="entry name" value="FN3_dom"/>
</dbReference>
<dbReference type="EMBL" id="HACG01051263">
    <property type="protein sequence ID" value="CEK98134.1"/>
    <property type="molecule type" value="Transcribed_RNA"/>
</dbReference>
<organism evidence="1">
    <name type="scientific">Arion vulgaris</name>
    <dbReference type="NCBI Taxonomy" id="1028688"/>
    <lineage>
        <taxon>Eukaryota</taxon>
        <taxon>Metazoa</taxon>
        <taxon>Spiralia</taxon>
        <taxon>Lophotrochozoa</taxon>
        <taxon>Mollusca</taxon>
        <taxon>Gastropoda</taxon>
        <taxon>Heterobranchia</taxon>
        <taxon>Euthyneura</taxon>
        <taxon>Panpulmonata</taxon>
        <taxon>Eupulmonata</taxon>
        <taxon>Stylommatophora</taxon>
        <taxon>Helicina</taxon>
        <taxon>Arionoidea</taxon>
        <taxon>Arionidae</taxon>
        <taxon>Arion</taxon>
    </lineage>
</organism>
<proteinExistence type="predicted"/>
<evidence type="ECO:0000313" key="1">
    <source>
        <dbReference type="EMBL" id="CEK98134.1"/>
    </source>
</evidence>
<reference evidence="1" key="1">
    <citation type="submission" date="2014-12" db="EMBL/GenBank/DDBJ databases">
        <title>Insight into the proteome of Arion vulgaris.</title>
        <authorList>
            <person name="Aradska J."/>
            <person name="Bulat T."/>
            <person name="Smidak R."/>
            <person name="Sarate P."/>
            <person name="Gangsoo J."/>
            <person name="Sialana F."/>
            <person name="Bilban M."/>
            <person name="Lubec G."/>
        </authorList>
    </citation>
    <scope>NUCLEOTIDE SEQUENCE</scope>
    <source>
        <tissue evidence="1">Skin</tissue>
    </source>
</reference>
<dbReference type="CDD" id="cd00063">
    <property type="entry name" value="FN3"/>
    <property type="match status" value="1"/>
</dbReference>
<dbReference type="InterPro" id="IPR013783">
    <property type="entry name" value="Ig-like_fold"/>
</dbReference>
<dbReference type="InterPro" id="IPR036116">
    <property type="entry name" value="FN3_sf"/>
</dbReference>
<dbReference type="Gene3D" id="2.60.40.10">
    <property type="entry name" value="Immunoglobulins"/>
    <property type="match status" value="2"/>
</dbReference>